<evidence type="ECO:0000313" key="7">
    <source>
        <dbReference type="EMBL" id="SSD58401.1"/>
    </source>
</evidence>
<reference evidence="8" key="1">
    <citation type="submission" date="2018-06" db="EMBL/GenBank/DDBJ databases">
        <authorList>
            <person name="Guldener U."/>
        </authorList>
    </citation>
    <scope>NUCLEOTIDE SEQUENCE [LARGE SCALE GENOMIC DNA]</scope>
    <source>
        <strain evidence="8">UTAD17</strain>
    </source>
</reference>
<evidence type="ECO:0000313" key="8">
    <source>
        <dbReference type="Proteomes" id="UP000262825"/>
    </source>
</evidence>
<dbReference type="InterPro" id="IPR044611">
    <property type="entry name" value="E3A/B/C-like"/>
</dbReference>
<keyword evidence="8" id="KW-1185">Reference proteome</keyword>
<protein>
    <recommendedName>
        <fullName evidence="2">HECT-type E3 ubiquitin transferase</fullName>
        <ecNumber evidence="2">2.3.2.26</ecNumber>
    </recommendedName>
</protein>
<dbReference type="CDD" id="cd00078">
    <property type="entry name" value="HECTc"/>
    <property type="match status" value="1"/>
</dbReference>
<dbReference type="GO" id="GO:0061630">
    <property type="term" value="F:ubiquitin protein ligase activity"/>
    <property type="evidence" value="ECO:0007669"/>
    <property type="project" value="UniProtKB-EC"/>
</dbReference>
<evidence type="ECO:0000256" key="4">
    <source>
        <dbReference type="ARBA" id="ARBA00022786"/>
    </source>
</evidence>
<keyword evidence="3" id="KW-0808">Transferase</keyword>
<dbReference type="AlphaFoldDB" id="A0A376B186"/>
<evidence type="ECO:0000256" key="3">
    <source>
        <dbReference type="ARBA" id="ARBA00022679"/>
    </source>
</evidence>
<proteinExistence type="predicted"/>
<evidence type="ECO:0000256" key="5">
    <source>
        <dbReference type="PROSITE-ProRule" id="PRU00104"/>
    </source>
</evidence>
<dbReference type="Gene3D" id="3.30.2410.10">
    <property type="entry name" value="Hect, E3 ligase catalytic domain"/>
    <property type="match status" value="1"/>
</dbReference>
<gene>
    <name evidence="7" type="ORF">SCODWIG_00162</name>
</gene>
<accession>A0A376B186</accession>
<dbReference type="EC" id="2.3.2.26" evidence="2"/>
<dbReference type="InterPro" id="IPR035983">
    <property type="entry name" value="Hect_E3_ubiquitin_ligase"/>
</dbReference>
<name>A0A376B186_9ASCO</name>
<dbReference type="PANTHER" id="PTHR45700:SF8">
    <property type="entry name" value="HECT-TYPE E3 UBIQUITIN TRANSFERASE"/>
    <property type="match status" value="1"/>
</dbReference>
<dbReference type="EMBL" id="UFAJ01000010">
    <property type="protein sequence ID" value="SSD58401.1"/>
    <property type="molecule type" value="Genomic_DNA"/>
</dbReference>
<dbReference type="SMART" id="SM00119">
    <property type="entry name" value="HECTc"/>
    <property type="match status" value="1"/>
</dbReference>
<dbReference type="InterPro" id="IPR000569">
    <property type="entry name" value="HECT_dom"/>
</dbReference>
<dbReference type="PROSITE" id="PS50237">
    <property type="entry name" value="HECT"/>
    <property type="match status" value="1"/>
</dbReference>
<dbReference type="FunFam" id="3.30.2410.10:FF:000003">
    <property type="entry name" value="probable E3 ubiquitin-protein ligase HERC4 isoform X1"/>
    <property type="match status" value="1"/>
</dbReference>
<evidence type="ECO:0000256" key="2">
    <source>
        <dbReference type="ARBA" id="ARBA00012485"/>
    </source>
</evidence>
<feature type="active site" description="Glycyl thioester intermediate" evidence="5">
    <location>
        <position position="949"/>
    </location>
</feature>
<dbReference type="GO" id="GO:0000209">
    <property type="term" value="P:protein polyubiquitination"/>
    <property type="evidence" value="ECO:0007669"/>
    <property type="project" value="InterPro"/>
</dbReference>
<dbReference type="SUPFAM" id="SSF56204">
    <property type="entry name" value="Hect, E3 ligase catalytic domain"/>
    <property type="match status" value="1"/>
</dbReference>
<dbReference type="Gene3D" id="3.90.1750.10">
    <property type="entry name" value="Hect, E3 ligase catalytic domains"/>
    <property type="match status" value="1"/>
</dbReference>
<feature type="domain" description="HECT" evidence="6">
    <location>
        <begin position="626"/>
        <end position="981"/>
    </location>
</feature>
<evidence type="ECO:0000256" key="1">
    <source>
        <dbReference type="ARBA" id="ARBA00000885"/>
    </source>
</evidence>
<comment type="catalytic activity">
    <reaction evidence="1">
        <text>S-ubiquitinyl-[E2 ubiquitin-conjugating enzyme]-L-cysteine + [acceptor protein]-L-lysine = [E2 ubiquitin-conjugating enzyme]-L-cysteine + N(6)-ubiquitinyl-[acceptor protein]-L-lysine.</text>
        <dbReference type="EC" id="2.3.2.26"/>
    </reaction>
</comment>
<keyword evidence="4 5" id="KW-0833">Ubl conjugation pathway</keyword>
<dbReference type="PANTHER" id="PTHR45700">
    <property type="entry name" value="UBIQUITIN-PROTEIN LIGASE E3C"/>
    <property type="match status" value="1"/>
</dbReference>
<evidence type="ECO:0000259" key="6">
    <source>
        <dbReference type="PROSITE" id="PS50237"/>
    </source>
</evidence>
<dbReference type="Gene3D" id="3.30.2160.10">
    <property type="entry name" value="Hect, E3 ligase catalytic domain"/>
    <property type="match status" value="1"/>
</dbReference>
<organism evidence="7 8">
    <name type="scientific">Saccharomycodes ludwigii</name>
    <dbReference type="NCBI Taxonomy" id="36035"/>
    <lineage>
        <taxon>Eukaryota</taxon>
        <taxon>Fungi</taxon>
        <taxon>Dikarya</taxon>
        <taxon>Ascomycota</taxon>
        <taxon>Saccharomycotina</taxon>
        <taxon>Saccharomycetes</taxon>
        <taxon>Saccharomycodales</taxon>
        <taxon>Saccharomycodaceae</taxon>
        <taxon>Saccharomycodes</taxon>
    </lineage>
</organism>
<dbReference type="Pfam" id="PF00632">
    <property type="entry name" value="HECT"/>
    <property type="match status" value="1"/>
</dbReference>
<dbReference type="VEuPathDB" id="FungiDB:SCODWIG_00162"/>
<dbReference type="Proteomes" id="UP000262825">
    <property type="component" value="Unassembled WGS sequence"/>
</dbReference>
<sequence>MILKSQNLFEKIKNNRDKTKQQQQQQQQQQLQLQLQTKKKYSDNTKNVEVIFKSISEKPTKKQKDLKKDLLNTNITQEEQEDVSVIDLCCCCNTVLKHPKKITKFKCSACHITITLDNNSDFIAEHNASELTFHTPKLDSLQDLIYQCDKKYHSFCISNNNNFIKTPDSKDTNYLARVTHDIYNPIEIYIEKSFSKVILLNNAFKNSKNTAIIDYIQLVEFYDLILNLPTKRPFYRLLLCCNELLRRPNTKLIDNGVMVTSAHPSRNNSNGENNGGLTLRNFKWVLILLEIPILKYSVIQQNHNKTTSNHAINKYRKYNTPQIRALSYEILKRCIGYLSCVPPYVAKELIYNLQCWDDQKFNNRIDLINLYITFHVNRIIYHALPHNLTTTPNKATLNASDKLHSPTLQEFEEGNGETSNKDASSASGEAANENVLTQAFNSFWCGLGNSNNNINTNGKSNANIPKHFKLSLAKYGFDWHLQTAAQLLIYFFGANQRTKKCFVSHFYNTLLDFIDYKKDFETWKKLKKIEIKHHRHNNSNASSNLTVFDSEYRPRLTLCQYPFLLSLGIKVLMMEYEAKKVMEQKAEEAFLNAIGSNKIVDVYFRIKIRRDHITQDSLRCISSNNNNHNLHKSLKVEFIDEPGLDAGGLKKEWFLLLTSKLFNPTNGLFVNIDESNLFWFSIGNPNGAGATRTNRNNNELYYLFGVVLGLAIFNSTILDLNFPLALYKKLCGEKLTMQDYIELYPESGKNLMKLFNYNKVDFTSVFDLYFETCYQDCFGTKHTVELRPNGSKIPVTNENKADFVYLWMDFYLNKSILDKFNSFTTGFIKVVNGDSFKLFSSEELEQLCCGSTSNGMNSGKIDIESLKTITKYAGSFSSITGRNHKWDGNTLVIQWFWEIFKDMTYDEQKKLLQFVTGSYRLPATGASSMIFRITRLGPDSEHLPLAHTCFNELCLYEYKTKEKLKKKILFAIQETEGYGFR</sequence>